<comment type="subcellular location">
    <subcellularLocation>
        <location evidence="1">Membrane</location>
        <topology evidence="1">Multi-pass membrane protein</topology>
    </subcellularLocation>
</comment>
<dbReference type="GO" id="GO:0005886">
    <property type="term" value="C:plasma membrane"/>
    <property type="evidence" value="ECO:0007669"/>
    <property type="project" value="TreeGrafter"/>
</dbReference>
<accession>A0A512DTF9</accession>
<dbReference type="PANTHER" id="PTHR11706:SF3">
    <property type="entry name" value="METAL ION TRANSPORT PROTEIN"/>
    <property type="match status" value="1"/>
</dbReference>
<dbReference type="GO" id="GO:0005384">
    <property type="term" value="F:manganese ion transmembrane transporter activity"/>
    <property type="evidence" value="ECO:0007669"/>
    <property type="project" value="TreeGrafter"/>
</dbReference>
<feature type="transmembrane region" description="Helical" evidence="5">
    <location>
        <begin position="186"/>
        <end position="203"/>
    </location>
</feature>
<feature type="transmembrane region" description="Helical" evidence="5">
    <location>
        <begin position="62"/>
        <end position="84"/>
    </location>
</feature>
<reference evidence="6 7" key="1">
    <citation type="submission" date="2019-07" db="EMBL/GenBank/DDBJ databases">
        <title>Whole genome shotgun sequence of Skermanella aerolata NBRC 106429.</title>
        <authorList>
            <person name="Hosoyama A."/>
            <person name="Uohara A."/>
            <person name="Ohji S."/>
            <person name="Ichikawa N."/>
        </authorList>
    </citation>
    <scope>NUCLEOTIDE SEQUENCE [LARGE SCALE GENOMIC DNA]</scope>
    <source>
        <strain evidence="6 7">NBRC 106429</strain>
    </source>
</reference>
<feature type="transmembrane region" description="Helical" evidence="5">
    <location>
        <begin position="286"/>
        <end position="307"/>
    </location>
</feature>
<feature type="transmembrane region" description="Helical" evidence="5">
    <location>
        <begin position="408"/>
        <end position="430"/>
    </location>
</feature>
<feature type="transmembrane region" description="Helical" evidence="5">
    <location>
        <begin position="384"/>
        <end position="402"/>
    </location>
</feature>
<dbReference type="NCBIfam" id="NF037982">
    <property type="entry name" value="Nramp_1"/>
    <property type="match status" value="1"/>
</dbReference>
<evidence type="ECO:0008006" key="8">
    <source>
        <dbReference type="Google" id="ProtNLM"/>
    </source>
</evidence>
<keyword evidence="4 5" id="KW-0472">Membrane</keyword>
<feature type="transmembrane region" description="Helical" evidence="5">
    <location>
        <begin position="334"/>
        <end position="355"/>
    </location>
</feature>
<evidence type="ECO:0000313" key="7">
    <source>
        <dbReference type="Proteomes" id="UP000321523"/>
    </source>
</evidence>
<keyword evidence="7" id="KW-1185">Reference proteome</keyword>
<dbReference type="Proteomes" id="UP000321523">
    <property type="component" value="Unassembled WGS sequence"/>
</dbReference>
<organism evidence="6 7">
    <name type="scientific">Skermanella aerolata</name>
    <dbReference type="NCBI Taxonomy" id="393310"/>
    <lineage>
        <taxon>Bacteria</taxon>
        <taxon>Pseudomonadati</taxon>
        <taxon>Pseudomonadota</taxon>
        <taxon>Alphaproteobacteria</taxon>
        <taxon>Rhodospirillales</taxon>
        <taxon>Azospirillaceae</taxon>
        <taxon>Skermanella</taxon>
    </lineage>
</organism>
<gene>
    <name evidence="6" type="ORF">SAE02_38950</name>
</gene>
<feature type="transmembrane region" description="Helical" evidence="5">
    <location>
        <begin position="155"/>
        <end position="174"/>
    </location>
</feature>
<evidence type="ECO:0000256" key="2">
    <source>
        <dbReference type="ARBA" id="ARBA00022692"/>
    </source>
</evidence>
<sequence length="472" mass="50386">MSTNAIAAENYAADDDDPYHLTPEGIKEPPVGWKHSLKHLGPGLILSASIVGSGELIATTTLGAQAGFALLWMVIFSTLVKVAVQVELARWTISTGQPALTGYNKVPPKIGPVGWINLLWVLMALSKILQIGGIVGGTAAAFSILMPIGGDPFSGMSLTVWTIIVAGSSIALLYSNSYSLIERGAVLLVVVFSIATIVIALGLPFTPYGYDANDIVSGLTFAIPAGAIGAAIAMFGITGVGADELTFYTYWCVEKGYARYVGPADGSEEWVRRANGWISVMYKDALVSWLIYTFGTLAFFLMGASVLHPQGLVPKGNDMIVTLSRMYTDTLGEWAGVIFLVGAIAVLGSTLWAAVPSWARMYANFLSVIGVIDWQNTKSRLRTIRAFTVALPIIWGAAYLFIQSPVLMVQAGGVMTGVFLLGVVVAVWYLRKTETDPRIYGGGLFNAVLVVSSVAIVLLGIYTALNVFGFFR</sequence>
<dbReference type="Pfam" id="PF01566">
    <property type="entry name" value="Nramp"/>
    <property type="match status" value="1"/>
</dbReference>
<evidence type="ECO:0000256" key="3">
    <source>
        <dbReference type="ARBA" id="ARBA00022989"/>
    </source>
</evidence>
<feature type="transmembrane region" description="Helical" evidence="5">
    <location>
        <begin position="442"/>
        <end position="465"/>
    </location>
</feature>
<keyword evidence="3 5" id="KW-1133">Transmembrane helix</keyword>
<evidence type="ECO:0000313" key="6">
    <source>
        <dbReference type="EMBL" id="GEO39747.1"/>
    </source>
</evidence>
<dbReference type="EMBL" id="BJYZ01000018">
    <property type="protein sequence ID" value="GEO39747.1"/>
    <property type="molecule type" value="Genomic_DNA"/>
</dbReference>
<protein>
    <recommendedName>
        <fullName evidence="8">Manganese transporter</fullName>
    </recommendedName>
</protein>
<keyword evidence="2 5" id="KW-0812">Transmembrane</keyword>
<feature type="transmembrane region" description="Helical" evidence="5">
    <location>
        <begin position="128"/>
        <end position="149"/>
    </location>
</feature>
<evidence type="ECO:0000256" key="5">
    <source>
        <dbReference type="SAM" id="Phobius"/>
    </source>
</evidence>
<evidence type="ECO:0000256" key="4">
    <source>
        <dbReference type="ARBA" id="ARBA00023136"/>
    </source>
</evidence>
<dbReference type="InterPro" id="IPR001046">
    <property type="entry name" value="NRAMP_fam"/>
</dbReference>
<evidence type="ECO:0000256" key="1">
    <source>
        <dbReference type="ARBA" id="ARBA00004141"/>
    </source>
</evidence>
<dbReference type="GO" id="GO:0015086">
    <property type="term" value="F:cadmium ion transmembrane transporter activity"/>
    <property type="evidence" value="ECO:0007669"/>
    <property type="project" value="TreeGrafter"/>
</dbReference>
<name>A0A512DTF9_9PROT</name>
<dbReference type="GO" id="GO:0034755">
    <property type="term" value="P:iron ion transmembrane transport"/>
    <property type="evidence" value="ECO:0007669"/>
    <property type="project" value="TreeGrafter"/>
</dbReference>
<dbReference type="AlphaFoldDB" id="A0A512DTF9"/>
<comment type="caution">
    <text evidence="6">The sequence shown here is derived from an EMBL/GenBank/DDBJ whole genome shotgun (WGS) entry which is preliminary data.</text>
</comment>
<dbReference type="OrthoDB" id="9787548at2"/>
<dbReference type="RefSeq" id="WP_044430271.1">
    <property type="nucleotide sequence ID" value="NZ_BJYZ01000018.1"/>
</dbReference>
<feature type="transmembrane region" description="Helical" evidence="5">
    <location>
        <begin position="215"/>
        <end position="237"/>
    </location>
</feature>
<proteinExistence type="predicted"/>
<dbReference type="PANTHER" id="PTHR11706">
    <property type="entry name" value="SOLUTE CARRIER PROTEIN FAMILY 11 MEMBER"/>
    <property type="match status" value="1"/>
</dbReference>